<gene>
    <name evidence="2" type="ORF">HMPREF1866_02841</name>
</gene>
<keyword evidence="1" id="KW-0812">Transmembrane</keyword>
<organism evidence="2 3">
    <name type="scientific">Lachnoanaerobaculum saburreum</name>
    <dbReference type="NCBI Taxonomy" id="467210"/>
    <lineage>
        <taxon>Bacteria</taxon>
        <taxon>Bacillati</taxon>
        <taxon>Bacillota</taxon>
        <taxon>Clostridia</taxon>
        <taxon>Lachnospirales</taxon>
        <taxon>Lachnospiraceae</taxon>
        <taxon>Lachnoanaerobaculum</taxon>
    </lineage>
</organism>
<dbReference type="Proteomes" id="UP000070394">
    <property type="component" value="Unassembled WGS sequence"/>
</dbReference>
<dbReference type="STRING" id="467210.HMPREF1866_02841"/>
<reference evidence="3" key="1">
    <citation type="submission" date="2016-01" db="EMBL/GenBank/DDBJ databases">
        <authorList>
            <person name="Mitreva M."/>
            <person name="Pepin K.H."/>
            <person name="Mihindukulasuriya K.A."/>
            <person name="Fulton R."/>
            <person name="Fronick C."/>
            <person name="O'Laughlin M."/>
            <person name="Miner T."/>
            <person name="Herter B."/>
            <person name="Rosa B.A."/>
            <person name="Cordes M."/>
            <person name="Tomlinson C."/>
            <person name="Wollam A."/>
            <person name="Palsikar V.B."/>
            <person name="Mardis E.R."/>
            <person name="Wilson R.K."/>
        </authorList>
    </citation>
    <scope>NUCLEOTIDE SEQUENCE [LARGE SCALE GENOMIC DNA]</scope>
    <source>
        <strain evidence="3">DNF00896</strain>
    </source>
</reference>
<evidence type="ECO:0000313" key="3">
    <source>
        <dbReference type="Proteomes" id="UP000070394"/>
    </source>
</evidence>
<evidence type="ECO:0000313" key="2">
    <source>
        <dbReference type="EMBL" id="KXB52923.1"/>
    </source>
</evidence>
<accession>A0A133ZBX0</accession>
<proteinExistence type="predicted"/>
<dbReference type="AlphaFoldDB" id="A0A133ZBX0"/>
<dbReference type="PATRIC" id="fig|467210.3.peg.2818"/>
<keyword evidence="1" id="KW-1133">Transmembrane helix</keyword>
<protein>
    <submittedName>
        <fullName evidence="2">Uncharacterized protein</fullName>
    </submittedName>
</protein>
<name>A0A133ZBX0_9FIRM</name>
<keyword evidence="3" id="KW-1185">Reference proteome</keyword>
<evidence type="ECO:0000256" key="1">
    <source>
        <dbReference type="SAM" id="Phobius"/>
    </source>
</evidence>
<dbReference type="EMBL" id="LSDA01000145">
    <property type="protein sequence ID" value="KXB52923.1"/>
    <property type="molecule type" value="Genomic_DNA"/>
</dbReference>
<feature type="transmembrane region" description="Helical" evidence="1">
    <location>
        <begin position="41"/>
        <end position="60"/>
    </location>
</feature>
<feature type="transmembrane region" description="Helical" evidence="1">
    <location>
        <begin position="7"/>
        <end position="26"/>
    </location>
</feature>
<comment type="caution">
    <text evidence="2">The sequence shown here is derived from an EMBL/GenBank/DDBJ whole genome shotgun (WGS) entry which is preliminary data.</text>
</comment>
<keyword evidence="1" id="KW-0472">Membrane</keyword>
<sequence>MKTIIKELLYLFLILIVQMFVFIYFIKHGRTLKELVSGDAFIIFWRAYVVCRIFVHIIRIKYGKNKKNKKEQ</sequence>